<feature type="transmembrane region" description="Helical" evidence="2">
    <location>
        <begin position="301"/>
        <end position="322"/>
    </location>
</feature>
<feature type="region of interest" description="Disordered" evidence="1">
    <location>
        <begin position="1"/>
        <end position="36"/>
    </location>
</feature>
<reference evidence="3" key="2">
    <citation type="submission" date="2025-08" db="UniProtKB">
        <authorList>
            <consortium name="Ensembl"/>
        </authorList>
    </citation>
    <scope>IDENTIFICATION</scope>
    <source>
        <strain evidence="3">Glennie</strain>
    </source>
</reference>
<dbReference type="GO" id="GO:0006833">
    <property type="term" value="P:water transport"/>
    <property type="evidence" value="ECO:0000318"/>
    <property type="project" value="GO_Central"/>
</dbReference>
<dbReference type="STRING" id="9258.ENSOANP00000024900"/>
<dbReference type="AlphaFoldDB" id="F7F3J8"/>
<evidence type="ECO:0000256" key="2">
    <source>
        <dbReference type="SAM" id="Phobius"/>
    </source>
</evidence>
<dbReference type="FunCoup" id="F7F3J8">
    <property type="interactions" value="68"/>
</dbReference>
<dbReference type="InParanoid" id="F7F3J8"/>
<dbReference type="Ensembl" id="ENSOANT00000024904.2">
    <property type="protein sequence ID" value="ENSOANP00000024900.2"/>
    <property type="gene ID" value="ENSOANG00000015796.4"/>
</dbReference>
<reference evidence="3 4" key="1">
    <citation type="journal article" date="2008" name="Nature">
        <title>Genome analysis of the platypus reveals unique signatures of evolution.</title>
        <authorList>
            <person name="Warren W.C."/>
            <person name="Hillier L.W."/>
            <person name="Marshall Graves J.A."/>
            <person name="Birney E."/>
            <person name="Ponting C.P."/>
            <person name="Grutzner F."/>
            <person name="Belov K."/>
            <person name="Miller W."/>
            <person name="Clarke L."/>
            <person name="Chinwalla A.T."/>
            <person name="Yang S.P."/>
            <person name="Heger A."/>
            <person name="Locke D.P."/>
            <person name="Miethke P."/>
            <person name="Waters P.D."/>
            <person name="Veyrunes F."/>
            <person name="Fulton L."/>
            <person name="Fulton B."/>
            <person name="Graves T."/>
            <person name="Wallis J."/>
            <person name="Puente X.S."/>
            <person name="Lopez-Otin C."/>
            <person name="Ordonez G.R."/>
            <person name="Eichler E.E."/>
            <person name="Chen L."/>
            <person name="Cheng Z."/>
            <person name="Deakin J.E."/>
            <person name="Alsop A."/>
            <person name="Thompson K."/>
            <person name="Kirby P."/>
            <person name="Papenfuss A.T."/>
            <person name="Wakefield M.J."/>
            <person name="Olender T."/>
            <person name="Lancet D."/>
            <person name="Huttley G.A."/>
            <person name="Smit A.F."/>
            <person name="Pask A."/>
            <person name="Temple-Smith P."/>
            <person name="Batzer M.A."/>
            <person name="Walker J.A."/>
            <person name="Konkel M.K."/>
            <person name="Harris R.S."/>
            <person name="Whittington C.M."/>
            <person name="Wong E.S."/>
            <person name="Gemmell N.J."/>
            <person name="Buschiazzo E."/>
            <person name="Vargas Jentzsch I.M."/>
            <person name="Merkel A."/>
            <person name="Schmitz J."/>
            <person name="Zemann A."/>
            <person name="Churakov G."/>
            <person name="Kriegs J.O."/>
            <person name="Brosius J."/>
            <person name="Murchison E.P."/>
            <person name="Sachidanandam R."/>
            <person name="Smith C."/>
            <person name="Hannon G.J."/>
            <person name="Tsend-Ayush E."/>
            <person name="McMillan D."/>
            <person name="Attenborough R."/>
            <person name="Rens W."/>
            <person name="Ferguson-Smith M."/>
            <person name="Lefevre C.M."/>
            <person name="Sharp J.A."/>
            <person name="Nicholas K.R."/>
            <person name="Ray D.A."/>
            <person name="Kube M."/>
            <person name="Reinhardt R."/>
            <person name="Pringle T.H."/>
            <person name="Taylor J."/>
            <person name="Jones R.C."/>
            <person name="Nixon B."/>
            <person name="Dacheux J.L."/>
            <person name="Niwa H."/>
            <person name="Sekita Y."/>
            <person name="Huang X."/>
            <person name="Stark A."/>
            <person name="Kheradpour P."/>
            <person name="Kellis M."/>
            <person name="Flicek P."/>
            <person name="Chen Y."/>
            <person name="Webber C."/>
            <person name="Hardison R."/>
            <person name="Nelson J."/>
            <person name="Hallsworth-Pepin K."/>
            <person name="Delehaunty K."/>
            <person name="Markovic C."/>
            <person name="Minx P."/>
            <person name="Feng Y."/>
            <person name="Kremitzki C."/>
            <person name="Mitreva M."/>
            <person name="Glasscock J."/>
            <person name="Wylie T."/>
            <person name="Wohldmann P."/>
            <person name="Thiru P."/>
            <person name="Nhan M.N."/>
            <person name="Pohl C.S."/>
            <person name="Smith S.M."/>
            <person name="Hou S."/>
            <person name="Nefedov M."/>
            <person name="de Jong P.J."/>
            <person name="Renfree M.B."/>
            <person name="Mardis E.R."/>
            <person name="Wilson R.K."/>
        </authorList>
    </citation>
    <scope>NUCLEOTIDE SEQUENCE [LARGE SCALE GENOMIC DNA]</scope>
    <source>
        <strain evidence="3 4">Glennie</strain>
    </source>
</reference>
<dbReference type="OMA" id="EKPFCVF"/>
<dbReference type="GO" id="GO:0005886">
    <property type="term" value="C:plasma membrane"/>
    <property type="evidence" value="ECO:0000318"/>
    <property type="project" value="GO_Central"/>
</dbReference>
<gene>
    <name evidence="3" type="primary">UPK3A</name>
</gene>
<keyword evidence="2" id="KW-0812">Transmembrane</keyword>
<evidence type="ECO:0000313" key="4">
    <source>
        <dbReference type="Proteomes" id="UP000002279"/>
    </source>
</evidence>
<reference evidence="3" key="3">
    <citation type="submission" date="2025-09" db="UniProtKB">
        <authorList>
            <consortium name="Ensembl"/>
        </authorList>
    </citation>
    <scope>IDENTIFICATION</scope>
    <source>
        <strain evidence="3">Glennie</strain>
    </source>
</reference>
<proteinExistence type="predicted"/>
<sequence length="373" mass="39321">MNEVGPSPAGRGTPTPCPGPPSPGGGHQLAPARQGRGGSLPLSLSLSVSLSLFLSPSVSPLRVSLLLPPPPRVSLSPRAPGRTPAPSPLPLPEMMHPLWAALALSCLQLCPAAQIKPQIASLAFATNNPTLTTIALEKPFCMFDGAGPAQLPSEIYLYVMMDSADAHPVLDNGSRPLRTTFQQAAGGRRGPYWAATFSVPRCEDLPRLWDAGDPARAPQILDAYLFRVGGDTACMWDPDFSGACNPPLAGETGYRFKYVLVNTTSGSVVDQSLWSDPIRTKRTLSWSRVDTWPGRRSGSMIVITSILSSLMFVLLVGLAAAVTCRVLGSDGSEVETRHVSQVSQEAAPGASYSSASRGVAPERAEAYVGNLPG</sequence>
<keyword evidence="2" id="KW-1133">Transmembrane helix</keyword>
<keyword evidence="2" id="KW-0472">Membrane</keyword>
<evidence type="ECO:0000256" key="1">
    <source>
        <dbReference type="SAM" id="MobiDB-lite"/>
    </source>
</evidence>
<dbReference type="PANTHER" id="PTHR15446">
    <property type="entry name" value="UROPLAKIN III"/>
    <property type="match status" value="1"/>
</dbReference>
<accession>F7F3J8</accession>
<protein>
    <recommendedName>
        <fullName evidence="5">Uroplakin 3A</fullName>
    </recommendedName>
</protein>
<evidence type="ECO:0000313" key="3">
    <source>
        <dbReference type="Ensembl" id="ENSOANP00000024900.2"/>
    </source>
</evidence>
<dbReference type="Proteomes" id="UP000002279">
    <property type="component" value="Chromosome 14"/>
</dbReference>
<evidence type="ECO:0008006" key="5">
    <source>
        <dbReference type="Google" id="ProtNLM"/>
    </source>
</evidence>
<dbReference type="Bgee" id="ENSOANG00000015796">
    <property type="expression patterns" value="Expressed in ovary and 3 other cell types or tissues"/>
</dbReference>
<dbReference type="InterPro" id="IPR024831">
    <property type="entry name" value="Uroplakin-3"/>
</dbReference>
<dbReference type="eggNOG" id="ENOG502S14V">
    <property type="taxonomic scope" value="Eukaryota"/>
</dbReference>
<keyword evidence="4" id="KW-1185">Reference proteome</keyword>
<organism evidence="3 4">
    <name type="scientific">Ornithorhynchus anatinus</name>
    <name type="common">Duckbill platypus</name>
    <dbReference type="NCBI Taxonomy" id="9258"/>
    <lineage>
        <taxon>Eukaryota</taxon>
        <taxon>Metazoa</taxon>
        <taxon>Chordata</taxon>
        <taxon>Craniata</taxon>
        <taxon>Vertebrata</taxon>
        <taxon>Euteleostomi</taxon>
        <taxon>Mammalia</taxon>
        <taxon>Monotremata</taxon>
        <taxon>Ornithorhynchidae</taxon>
        <taxon>Ornithorhynchus</taxon>
    </lineage>
</organism>
<dbReference type="GO" id="GO:0015840">
    <property type="term" value="P:urea transport"/>
    <property type="evidence" value="ECO:0000318"/>
    <property type="project" value="GO_Central"/>
</dbReference>
<feature type="region of interest" description="Disordered" evidence="1">
    <location>
        <begin position="69"/>
        <end position="89"/>
    </location>
</feature>
<dbReference type="PANTHER" id="PTHR15446:SF17">
    <property type="entry name" value="UROPLAKIN-3A"/>
    <property type="match status" value="1"/>
</dbReference>
<name>F7F3J8_ORNAN</name>
<dbReference type="HOGENOM" id="CLU_082608_1_0_1"/>
<dbReference type="GeneTree" id="ENSGT00940000153392"/>